<dbReference type="Pfam" id="PF03629">
    <property type="entry name" value="SASA"/>
    <property type="match status" value="1"/>
</dbReference>
<comment type="caution">
    <text evidence="4">The sequence shown here is derived from an EMBL/GenBank/DDBJ whole genome shotgun (WGS) entry which is preliminary data.</text>
</comment>
<dbReference type="SUPFAM" id="SSF52266">
    <property type="entry name" value="SGNH hydrolase"/>
    <property type="match status" value="1"/>
</dbReference>
<dbReference type="EMBL" id="JAFEMC010000004">
    <property type="protein sequence ID" value="MBM6577587.1"/>
    <property type="molecule type" value="Genomic_DNA"/>
</dbReference>
<dbReference type="Gene3D" id="3.40.50.1110">
    <property type="entry name" value="SGNH hydrolase"/>
    <property type="match status" value="2"/>
</dbReference>
<accession>A0ABS2D9H1</accession>
<dbReference type="PANTHER" id="PTHR22901">
    <property type="entry name" value="SIALATE O-ACETYLESTERASE"/>
    <property type="match status" value="1"/>
</dbReference>
<evidence type="ECO:0000259" key="3">
    <source>
        <dbReference type="Pfam" id="PF03629"/>
    </source>
</evidence>
<dbReference type="InterPro" id="IPR013783">
    <property type="entry name" value="Ig-like_fold"/>
</dbReference>
<reference evidence="4 5" key="1">
    <citation type="submission" date="2020-12" db="EMBL/GenBank/DDBJ databases">
        <title>Sphingomonas sp.</title>
        <authorList>
            <person name="Kim M.K."/>
        </authorList>
    </citation>
    <scope>NUCLEOTIDE SEQUENCE [LARGE SCALE GENOMIC DNA]</scope>
    <source>
        <strain evidence="4 5">BT552</strain>
    </source>
</reference>
<feature type="domain" description="Sialate O-acetylesterase" evidence="3">
    <location>
        <begin position="410"/>
        <end position="538"/>
    </location>
</feature>
<proteinExistence type="predicted"/>
<name>A0ABS2D9H1_9SPHN</name>
<evidence type="ECO:0000313" key="4">
    <source>
        <dbReference type="EMBL" id="MBM6577587.1"/>
    </source>
</evidence>
<evidence type="ECO:0000256" key="2">
    <source>
        <dbReference type="SAM" id="SignalP"/>
    </source>
</evidence>
<organism evidence="4 5">
    <name type="scientific">Sphingomonas longa</name>
    <dbReference type="NCBI Taxonomy" id="2778730"/>
    <lineage>
        <taxon>Bacteria</taxon>
        <taxon>Pseudomonadati</taxon>
        <taxon>Pseudomonadota</taxon>
        <taxon>Alphaproteobacteria</taxon>
        <taxon>Sphingomonadales</taxon>
        <taxon>Sphingomonadaceae</taxon>
        <taxon>Sphingomonas</taxon>
    </lineage>
</organism>
<feature type="chain" id="PRO_5045637852" description="Sialate O-acetylesterase domain-containing protein" evidence="2">
    <location>
        <begin position="21"/>
        <end position="652"/>
    </location>
</feature>
<sequence length="652" mass="68111">MRSVAARLTLTAIMTGAAWAEPAGAAPRLDGVVSDHAVLQRNQPIDLSGQAAVGETVMISLAGRSVSAKAGRDGRFTAQLPALPAGGPYDLTIAAASGAAVLHDILIGDVFLCSGQSNMELKVSDAQDLIPDAHAPTDDRLRLLTVQKRAAPIPLGTFADPPRWVVAGPTTQPDFSAACFYMVQALRRTADVPIGAIHSSWGGSRISAWMSDAALRRTGMADQADLLALYARDPAAANARAMTIWEGWWRAGSGDAAGREPWQPAAALDWRPVPAMTNFETWGVPELADYNGMVWYRREVELTAGQARGPATIVLGAVDDADRTWVNGKGIGGSSLASQSRVYALPAGTLKAGRNVITVNDDDVYANGGMTGPADTMRITFADGSSVPIGSEWRYAVAKPFAGSAPRVPWDDINGAGTLYNAMIAPLGRTHVAGMAWYQGESDTGIPGYDKRLATMIADWRTRLGSPDAAFGIVQLSSYGKPATAPSDSGWGDVRDAQRRVALQDPHAGLAVTLDLGDPLDIHPGEKHAVGQRLARVMRAAVYGERIAPSGPSIADAQAGAGAGVTLRFTGVTGTLHALGAGQAIGFELCGTAPASCRYAAGRVDGAQVTLPGDGQPVTRIRYVWADAPAINLADDAGLPVGTFEVPVMAAR</sequence>
<gene>
    <name evidence="4" type="ORF">ILT43_14485</name>
</gene>
<dbReference type="SUPFAM" id="SSF49785">
    <property type="entry name" value="Galactose-binding domain-like"/>
    <property type="match status" value="1"/>
</dbReference>
<evidence type="ECO:0000256" key="1">
    <source>
        <dbReference type="ARBA" id="ARBA00022801"/>
    </source>
</evidence>
<dbReference type="Proteomes" id="UP000763641">
    <property type="component" value="Unassembled WGS sequence"/>
</dbReference>
<dbReference type="InterPro" id="IPR005181">
    <property type="entry name" value="SASA"/>
</dbReference>
<keyword evidence="2" id="KW-0732">Signal</keyword>
<dbReference type="PANTHER" id="PTHR22901:SF0">
    <property type="entry name" value="SIALATE O-ACETYLESTERASE"/>
    <property type="match status" value="1"/>
</dbReference>
<dbReference type="RefSeq" id="WP_204199690.1">
    <property type="nucleotide sequence ID" value="NZ_JAFEMC010000004.1"/>
</dbReference>
<feature type="signal peptide" evidence="2">
    <location>
        <begin position="1"/>
        <end position="20"/>
    </location>
</feature>
<keyword evidence="1" id="KW-0378">Hydrolase</keyword>
<keyword evidence="5" id="KW-1185">Reference proteome</keyword>
<dbReference type="InterPro" id="IPR036514">
    <property type="entry name" value="SGNH_hydro_sf"/>
</dbReference>
<dbReference type="Gene3D" id="2.60.40.10">
    <property type="entry name" value="Immunoglobulins"/>
    <property type="match status" value="1"/>
</dbReference>
<protein>
    <recommendedName>
        <fullName evidence="3">Sialate O-acetylesterase domain-containing protein</fullName>
    </recommendedName>
</protein>
<dbReference type="InterPro" id="IPR008979">
    <property type="entry name" value="Galactose-bd-like_sf"/>
</dbReference>
<evidence type="ECO:0000313" key="5">
    <source>
        <dbReference type="Proteomes" id="UP000763641"/>
    </source>
</evidence>
<dbReference type="InterPro" id="IPR039329">
    <property type="entry name" value="SIAE"/>
</dbReference>